<comment type="caution">
    <text evidence="2">The sequence shown here is derived from an EMBL/GenBank/DDBJ whole genome shotgun (WGS) entry which is preliminary data.</text>
</comment>
<name>A0ABP9X5I6_9CHLR</name>
<proteinExistence type="predicted"/>
<organism evidence="2 3">
    <name type="scientific">Herpetosiphon gulosus</name>
    <dbReference type="NCBI Taxonomy" id="1973496"/>
    <lineage>
        <taxon>Bacteria</taxon>
        <taxon>Bacillati</taxon>
        <taxon>Chloroflexota</taxon>
        <taxon>Chloroflexia</taxon>
        <taxon>Herpetosiphonales</taxon>
        <taxon>Herpetosiphonaceae</taxon>
        <taxon>Herpetosiphon</taxon>
    </lineage>
</organism>
<keyword evidence="3" id="KW-1185">Reference proteome</keyword>
<keyword evidence="1" id="KW-1133">Transmembrane helix</keyword>
<sequence>MNRQQSDLPKPSLDQLIDDCFGYGIRLGTIIGGIYGFGLGAGFHVFIGLPAAIIGLVYGLFMGVIGSPIVAIIIYNWRRWFAANFIGNLSLWLVTPIILSSLHCLSWYPFFAANYSLIEYIGLFFGRETQLFYFYIFIRYPNWLMSFFLLLFLPLFLDSIDSIE</sequence>
<evidence type="ECO:0000313" key="3">
    <source>
        <dbReference type="Proteomes" id="UP001428290"/>
    </source>
</evidence>
<feature type="transmembrane region" description="Helical" evidence="1">
    <location>
        <begin position="89"/>
        <end position="111"/>
    </location>
</feature>
<feature type="transmembrane region" description="Helical" evidence="1">
    <location>
        <begin position="53"/>
        <end position="77"/>
    </location>
</feature>
<dbReference type="RefSeq" id="WP_345724259.1">
    <property type="nucleotide sequence ID" value="NZ_BAABRU010000021.1"/>
</dbReference>
<feature type="transmembrane region" description="Helical" evidence="1">
    <location>
        <begin position="21"/>
        <end position="47"/>
    </location>
</feature>
<accession>A0ABP9X5I6</accession>
<keyword evidence="1" id="KW-0812">Transmembrane</keyword>
<evidence type="ECO:0000313" key="2">
    <source>
        <dbReference type="EMBL" id="GAA5530662.1"/>
    </source>
</evidence>
<protein>
    <submittedName>
        <fullName evidence="2">Uncharacterized protein</fullName>
    </submittedName>
</protein>
<reference evidence="2 3" key="1">
    <citation type="submission" date="2024-02" db="EMBL/GenBank/DDBJ databases">
        <title>Herpetosiphon gulosus NBRC 112829.</title>
        <authorList>
            <person name="Ichikawa N."/>
            <person name="Katano-Makiyama Y."/>
            <person name="Hidaka K."/>
        </authorList>
    </citation>
    <scope>NUCLEOTIDE SEQUENCE [LARGE SCALE GENOMIC DNA]</scope>
    <source>
        <strain evidence="2 3">NBRC 112829</strain>
    </source>
</reference>
<gene>
    <name evidence="2" type="ORF">Hgul01_04482</name>
</gene>
<dbReference type="Proteomes" id="UP001428290">
    <property type="component" value="Unassembled WGS sequence"/>
</dbReference>
<evidence type="ECO:0000256" key="1">
    <source>
        <dbReference type="SAM" id="Phobius"/>
    </source>
</evidence>
<feature type="transmembrane region" description="Helical" evidence="1">
    <location>
        <begin position="131"/>
        <end position="157"/>
    </location>
</feature>
<dbReference type="EMBL" id="BAABRU010000021">
    <property type="protein sequence ID" value="GAA5530662.1"/>
    <property type="molecule type" value="Genomic_DNA"/>
</dbReference>
<keyword evidence="1" id="KW-0472">Membrane</keyword>